<keyword evidence="1" id="KW-1133">Transmembrane helix</keyword>
<feature type="transmembrane region" description="Helical" evidence="1">
    <location>
        <begin position="226"/>
        <end position="245"/>
    </location>
</feature>
<keyword evidence="1" id="KW-0812">Transmembrane</keyword>
<sequence>MTTRGEGWYADPQDTQRLRWWDGTAWTLHTHDRITAPPDHHAPLPRWWSGLSVAVQLAFGLSLLAAAFTLYVDLEILGFVDEVELRPDTVVEADGARIDRLIALSTVEVATSLLTAVLFIVWLYTAHHSARMDRTVLKHGSGWAIGGWFVPVLNFWRPFQMVTDVRRGATGEATVDVPLRQGWWWGTWLLSTALATVCDVFYQLAAEEPAGGYFQLLARAASWERFASALTILAAVLGILVVREIKALVLAPTD</sequence>
<feature type="domain" description="DUF2510" evidence="2">
    <location>
        <begin position="7"/>
        <end position="38"/>
    </location>
</feature>
<dbReference type="Proteomes" id="UP000233565">
    <property type="component" value="Unassembled WGS sequence"/>
</dbReference>
<evidence type="ECO:0000313" key="6">
    <source>
        <dbReference type="Proteomes" id="UP000199113"/>
    </source>
</evidence>
<reference evidence="5" key="1">
    <citation type="submission" date="2016-10" db="EMBL/GenBank/DDBJ databases">
        <authorList>
            <person name="de Groot N.N."/>
        </authorList>
    </citation>
    <scope>NUCLEOTIDE SEQUENCE [LARGE SCALE GENOMIC DNA]</scope>
    <source>
        <strain evidence="5">CGMCC 1.10697</strain>
    </source>
</reference>
<dbReference type="Proteomes" id="UP000199113">
    <property type="component" value="Unassembled WGS sequence"/>
</dbReference>
<evidence type="ECO:0000313" key="4">
    <source>
        <dbReference type="EMBL" id="PKH43856.1"/>
    </source>
</evidence>
<keyword evidence="7" id="KW-1185">Reference proteome</keyword>
<dbReference type="EMBL" id="FOKC01000008">
    <property type="protein sequence ID" value="SFB35340.1"/>
    <property type="molecule type" value="Genomic_DNA"/>
</dbReference>
<evidence type="ECO:0000259" key="3">
    <source>
        <dbReference type="Pfam" id="PF14219"/>
    </source>
</evidence>
<accession>A0A1I1AFT1</accession>
<keyword evidence="1" id="KW-0472">Membrane</keyword>
<dbReference type="RefSeq" id="WP_091200173.1">
    <property type="nucleotide sequence ID" value="NZ_FOKC01000008.1"/>
</dbReference>
<dbReference type="Pfam" id="PF14219">
    <property type="entry name" value="DUF4328"/>
    <property type="match status" value="1"/>
</dbReference>
<reference evidence="4 7" key="2">
    <citation type="submission" date="2017-12" db="EMBL/GenBank/DDBJ databases">
        <title>Pharmacopeia of the Arctic Ocean.</title>
        <authorList>
            <person name="Collins E."/>
            <person name="Ducluzeau A.-L."/>
        </authorList>
    </citation>
    <scope>NUCLEOTIDE SEQUENCE [LARGE SCALE GENOMIC DNA]</scope>
    <source>
        <strain evidence="4 7">DSM 23325</strain>
    </source>
</reference>
<evidence type="ECO:0000259" key="2">
    <source>
        <dbReference type="Pfam" id="PF10708"/>
    </source>
</evidence>
<name>A0A1I1AFT1_9ACTN</name>
<dbReference type="EMBL" id="PJBV01000011">
    <property type="protein sequence ID" value="PKH43856.1"/>
    <property type="molecule type" value="Genomic_DNA"/>
</dbReference>
<dbReference type="Pfam" id="PF10708">
    <property type="entry name" value="DUF2510"/>
    <property type="match status" value="1"/>
</dbReference>
<proteinExistence type="predicted"/>
<evidence type="ECO:0000313" key="5">
    <source>
        <dbReference type="EMBL" id="SFB35340.1"/>
    </source>
</evidence>
<dbReference type="STRING" id="748909.SAMN05192575_108113"/>
<feature type="transmembrane region" description="Helical" evidence="1">
    <location>
        <begin position="183"/>
        <end position="205"/>
    </location>
</feature>
<feature type="transmembrane region" description="Helical" evidence="1">
    <location>
        <begin position="101"/>
        <end position="124"/>
    </location>
</feature>
<feature type="transmembrane region" description="Helical" evidence="1">
    <location>
        <begin position="51"/>
        <end position="72"/>
    </location>
</feature>
<organism evidence="5 6">
    <name type="scientific">Nocardioides alpinus</name>
    <dbReference type="NCBI Taxonomy" id="748909"/>
    <lineage>
        <taxon>Bacteria</taxon>
        <taxon>Bacillati</taxon>
        <taxon>Actinomycetota</taxon>
        <taxon>Actinomycetes</taxon>
        <taxon>Propionibacteriales</taxon>
        <taxon>Nocardioidaceae</taxon>
        <taxon>Nocardioides</taxon>
    </lineage>
</organism>
<evidence type="ECO:0000313" key="7">
    <source>
        <dbReference type="Proteomes" id="UP000233565"/>
    </source>
</evidence>
<evidence type="ECO:0008006" key="8">
    <source>
        <dbReference type="Google" id="ProtNLM"/>
    </source>
</evidence>
<protein>
    <recommendedName>
        <fullName evidence="8">DUF4328 domain-containing protein</fullName>
    </recommendedName>
</protein>
<gene>
    <name evidence="4" type="ORF">CXG46_03215</name>
    <name evidence="5" type="ORF">SAMN05192575_108113</name>
</gene>
<dbReference type="OrthoDB" id="4174975at2"/>
<dbReference type="InterPro" id="IPR018929">
    <property type="entry name" value="DUF2510"/>
</dbReference>
<evidence type="ECO:0000256" key="1">
    <source>
        <dbReference type="SAM" id="Phobius"/>
    </source>
</evidence>
<dbReference type="InterPro" id="IPR025565">
    <property type="entry name" value="DUF4328"/>
</dbReference>
<feature type="domain" description="DUF4328" evidence="3">
    <location>
        <begin position="102"/>
        <end position="246"/>
    </location>
</feature>
<dbReference type="AlphaFoldDB" id="A0A1I1AFT1"/>